<reference evidence="2 3" key="1">
    <citation type="submission" date="2016-10" db="EMBL/GenBank/DDBJ databases">
        <title>Draft Genome sequence of Alkanindiges sp. strain H1.</title>
        <authorList>
            <person name="Subhash Y."/>
            <person name="Lee S."/>
        </authorList>
    </citation>
    <scope>NUCLEOTIDE SEQUENCE [LARGE SCALE GENOMIC DNA]</scope>
    <source>
        <strain evidence="2 3">H1</strain>
    </source>
</reference>
<gene>
    <name evidence="2" type="ORF">BKE30_02275</name>
</gene>
<dbReference type="OrthoDB" id="6717573at2"/>
<dbReference type="AlphaFoldDB" id="A0A1S8CX76"/>
<protein>
    <submittedName>
        <fullName evidence="2">Uncharacterized protein</fullName>
    </submittedName>
</protein>
<organism evidence="2 3">
    <name type="scientific">Alkanindiges hydrocarboniclasticus</name>
    <dbReference type="NCBI Taxonomy" id="1907941"/>
    <lineage>
        <taxon>Bacteria</taxon>
        <taxon>Pseudomonadati</taxon>
        <taxon>Pseudomonadota</taxon>
        <taxon>Gammaproteobacteria</taxon>
        <taxon>Moraxellales</taxon>
        <taxon>Moraxellaceae</taxon>
        <taxon>Alkanindiges</taxon>
    </lineage>
</organism>
<feature type="region of interest" description="Disordered" evidence="1">
    <location>
        <begin position="1"/>
        <end position="138"/>
    </location>
</feature>
<feature type="compositionally biased region" description="Basic and acidic residues" evidence="1">
    <location>
        <begin position="15"/>
        <end position="30"/>
    </location>
</feature>
<accession>A0A1S8CX76</accession>
<evidence type="ECO:0000313" key="3">
    <source>
        <dbReference type="Proteomes" id="UP000192132"/>
    </source>
</evidence>
<keyword evidence="3" id="KW-1185">Reference proteome</keyword>
<dbReference type="EMBL" id="MLCN01000006">
    <property type="protein sequence ID" value="ONG41930.1"/>
    <property type="molecule type" value="Genomic_DNA"/>
</dbReference>
<feature type="compositionally biased region" description="Acidic residues" evidence="1">
    <location>
        <begin position="85"/>
        <end position="104"/>
    </location>
</feature>
<comment type="caution">
    <text evidence="2">The sequence shown here is derived from an EMBL/GenBank/DDBJ whole genome shotgun (WGS) entry which is preliminary data.</text>
</comment>
<feature type="compositionally biased region" description="Polar residues" evidence="1">
    <location>
        <begin position="43"/>
        <end position="65"/>
    </location>
</feature>
<evidence type="ECO:0000313" key="2">
    <source>
        <dbReference type="EMBL" id="ONG41930.1"/>
    </source>
</evidence>
<proteinExistence type="predicted"/>
<dbReference type="RefSeq" id="WP_076877050.1">
    <property type="nucleotide sequence ID" value="NZ_MLCN01000006.1"/>
</dbReference>
<feature type="compositionally biased region" description="Low complexity" evidence="1">
    <location>
        <begin position="1"/>
        <end position="14"/>
    </location>
</feature>
<sequence>MTNTNQTNSTTKNQQSEHDAKQDIRQEAAGKDCGLTDTPPEFTVNNRDNSESSNADRGANSNAAPDSTDAGYDETVANDPVGGLEEMDIDDLIDTPAEELEEITGLETATPSPTAREDEDPSALPESNIAGEAPTQNQ</sequence>
<dbReference type="Proteomes" id="UP000192132">
    <property type="component" value="Unassembled WGS sequence"/>
</dbReference>
<name>A0A1S8CX76_9GAMM</name>
<evidence type="ECO:0000256" key="1">
    <source>
        <dbReference type="SAM" id="MobiDB-lite"/>
    </source>
</evidence>